<keyword evidence="1" id="KW-0472">Membrane</keyword>
<keyword evidence="1" id="KW-0812">Transmembrane</keyword>
<accession>A0A8S0TZI7</accession>
<protein>
    <submittedName>
        <fullName evidence="2">Uncharacterized protein</fullName>
    </submittedName>
</protein>
<evidence type="ECO:0000313" key="2">
    <source>
        <dbReference type="EMBL" id="CAA3009535.1"/>
    </source>
</evidence>
<reference evidence="2 3" key="1">
    <citation type="submission" date="2019-12" db="EMBL/GenBank/DDBJ databases">
        <authorList>
            <person name="Alioto T."/>
            <person name="Alioto T."/>
            <person name="Gomez Garrido J."/>
        </authorList>
    </citation>
    <scope>NUCLEOTIDE SEQUENCE [LARGE SCALE GENOMIC DNA]</scope>
</reference>
<comment type="caution">
    <text evidence="2">The sequence shown here is derived from an EMBL/GenBank/DDBJ whole genome shotgun (WGS) entry which is preliminary data.</text>
</comment>
<gene>
    <name evidence="2" type="ORF">OLEA9_A077676</name>
</gene>
<name>A0A8S0TZI7_OLEEU</name>
<keyword evidence="1" id="KW-1133">Transmembrane helix</keyword>
<keyword evidence="3" id="KW-1185">Reference proteome</keyword>
<evidence type="ECO:0000313" key="3">
    <source>
        <dbReference type="Proteomes" id="UP000594638"/>
    </source>
</evidence>
<dbReference type="AlphaFoldDB" id="A0A8S0TZI7"/>
<organism evidence="2 3">
    <name type="scientific">Olea europaea subsp. europaea</name>
    <dbReference type="NCBI Taxonomy" id="158383"/>
    <lineage>
        <taxon>Eukaryota</taxon>
        <taxon>Viridiplantae</taxon>
        <taxon>Streptophyta</taxon>
        <taxon>Embryophyta</taxon>
        <taxon>Tracheophyta</taxon>
        <taxon>Spermatophyta</taxon>
        <taxon>Magnoliopsida</taxon>
        <taxon>eudicotyledons</taxon>
        <taxon>Gunneridae</taxon>
        <taxon>Pentapetalae</taxon>
        <taxon>asterids</taxon>
        <taxon>lamiids</taxon>
        <taxon>Lamiales</taxon>
        <taxon>Oleaceae</taxon>
        <taxon>Oleeae</taxon>
        <taxon>Olea</taxon>
    </lineage>
</organism>
<dbReference type="Gramene" id="OE9A077676T1">
    <property type="protein sequence ID" value="OE9A077676C1"/>
    <property type="gene ID" value="OE9A077676"/>
</dbReference>
<evidence type="ECO:0000256" key="1">
    <source>
        <dbReference type="SAM" id="Phobius"/>
    </source>
</evidence>
<dbReference type="Proteomes" id="UP000594638">
    <property type="component" value="Unassembled WGS sequence"/>
</dbReference>
<dbReference type="EMBL" id="CACTIH010007319">
    <property type="protein sequence ID" value="CAA3009535.1"/>
    <property type="molecule type" value="Genomic_DNA"/>
</dbReference>
<feature type="transmembrane region" description="Helical" evidence="1">
    <location>
        <begin position="30"/>
        <end position="51"/>
    </location>
</feature>
<feature type="transmembrane region" description="Helical" evidence="1">
    <location>
        <begin position="63"/>
        <end position="83"/>
    </location>
</feature>
<proteinExistence type="predicted"/>
<sequence length="113" mass="13410">MLVLSIASRDHRWFDVRRLGMRYFSLGTRVCNYCTAQYIVSNSLLILWIALARLSSMKNFPCFLLFICSFSWKLSLCISHKLYAIISCAYRPWHWWISFKIGNHSKIHLVFIN</sequence>